<sequence>SLHRGGYERWSHSRSCKNARPVYGFTRGQTRTCRGQVEVMPHVTHAATTTVTTCQRIFHSRRWNCSSVLNAPNLSPDLTMGTREQAVVHALSSAAVTWAVSRACSQGTLVLCGCGRVPQEPPNGHFKWGGCGDNVRFGAAFARDFIDARNTRNNRLKGRQGRAAPRQQWEELPEEDWTNSTRHSREVLPYTHTVPHLTNLQTTNAGRRSKSRARRKDVGSSSRTRRKDSSSSSGRTRERRKDSSSSGNSLARVSHLRSRKKSRRKNEKRQQNPAITLMNHHNNRVGRRVVKASLSTQCKCHGVSGSCNIKTCWKALPNFIEAAERLYRGYLSGVEVREVTAGPRLRLLPASPAVSRFSRDDLIYVTKSPDYCHPEPRVGSLGTGGRRCNASSTGVDGCGVMCCGRGYTSHAQRTHQRCHCKYHWCCYVTCQTCAVWYDVHTCN</sequence>
<keyword evidence="7" id="KW-1015">Disulfide bond</keyword>
<dbReference type="InterPro" id="IPR018161">
    <property type="entry name" value="Wnt_CS"/>
</dbReference>
<keyword evidence="5" id="KW-0272">Extracellular matrix</keyword>
<dbReference type="GO" id="GO:0005615">
    <property type="term" value="C:extracellular space"/>
    <property type="evidence" value="ECO:0007669"/>
    <property type="project" value="TreeGrafter"/>
</dbReference>
<feature type="compositionally biased region" description="Basic residues" evidence="10">
    <location>
        <begin position="254"/>
        <end position="267"/>
    </location>
</feature>
<dbReference type="Pfam" id="PF00110">
    <property type="entry name" value="wnt"/>
    <property type="match status" value="2"/>
</dbReference>
<dbReference type="GO" id="GO:0060070">
    <property type="term" value="P:canonical Wnt signaling pathway"/>
    <property type="evidence" value="ECO:0007669"/>
    <property type="project" value="TreeGrafter"/>
</dbReference>
<organism evidence="11 12">
    <name type="scientific">Cherax quadricarinatus</name>
    <name type="common">Australian red claw crayfish</name>
    <dbReference type="NCBI Taxonomy" id="27406"/>
    <lineage>
        <taxon>Eukaryota</taxon>
        <taxon>Metazoa</taxon>
        <taxon>Ecdysozoa</taxon>
        <taxon>Arthropoda</taxon>
        <taxon>Crustacea</taxon>
        <taxon>Multicrustacea</taxon>
        <taxon>Malacostraca</taxon>
        <taxon>Eumalacostraca</taxon>
        <taxon>Eucarida</taxon>
        <taxon>Decapoda</taxon>
        <taxon>Pleocyemata</taxon>
        <taxon>Astacidea</taxon>
        <taxon>Parastacoidea</taxon>
        <taxon>Parastacidae</taxon>
        <taxon>Cherax</taxon>
    </lineage>
</organism>
<dbReference type="PROSITE" id="PS00246">
    <property type="entry name" value="WNT1"/>
    <property type="match status" value="1"/>
</dbReference>
<feature type="region of interest" description="Disordered" evidence="10">
    <location>
        <begin position="155"/>
        <end position="280"/>
    </location>
</feature>
<evidence type="ECO:0000256" key="3">
    <source>
        <dbReference type="ARBA" id="ARBA00022473"/>
    </source>
</evidence>
<reference evidence="11 12" key="1">
    <citation type="journal article" date="2024" name="BMC Genomics">
        <title>Genome assembly of redclaw crayfish (Cherax quadricarinatus) provides insights into its immune adaptation and hypoxia tolerance.</title>
        <authorList>
            <person name="Liu Z."/>
            <person name="Zheng J."/>
            <person name="Li H."/>
            <person name="Fang K."/>
            <person name="Wang S."/>
            <person name="He J."/>
            <person name="Zhou D."/>
            <person name="Weng S."/>
            <person name="Chi M."/>
            <person name="Gu Z."/>
            <person name="He J."/>
            <person name="Li F."/>
            <person name="Wang M."/>
        </authorList>
    </citation>
    <scope>NUCLEOTIDE SEQUENCE [LARGE SCALE GENOMIC DNA]</scope>
    <source>
        <strain evidence="11">ZL_2023a</strain>
    </source>
</reference>
<keyword evidence="12" id="KW-1185">Reference proteome</keyword>
<dbReference type="PRINTS" id="PR01349">
    <property type="entry name" value="WNTPROTEIN"/>
</dbReference>
<keyword evidence="8" id="KW-0449">Lipoprotein</keyword>
<evidence type="ECO:0000256" key="9">
    <source>
        <dbReference type="RuleBase" id="RU003500"/>
    </source>
</evidence>
<dbReference type="Gene3D" id="3.30.2460.20">
    <property type="match status" value="1"/>
</dbReference>
<keyword evidence="6 9" id="KW-0879">Wnt signaling pathway</keyword>
<evidence type="ECO:0000256" key="8">
    <source>
        <dbReference type="ARBA" id="ARBA00023288"/>
    </source>
</evidence>
<evidence type="ECO:0000313" key="12">
    <source>
        <dbReference type="Proteomes" id="UP001445076"/>
    </source>
</evidence>
<name>A0AAW0W8I0_CHEQU</name>
<evidence type="ECO:0000256" key="6">
    <source>
        <dbReference type="ARBA" id="ARBA00022687"/>
    </source>
</evidence>
<dbReference type="SMART" id="SM00097">
    <property type="entry name" value="WNT1"/>
    <property type="match status" value="1"/>
</dbReference>
<evidence type="ECO:0000313" key="11">
    <source>
        <dbReference type="EMBL" id="KAK8726266.1"/>
    </source>
</evidence>
<dbReference type="PANTHER" id="PTHR12027:SF102">
    <property type="entry name" value="PROTEIN WNT"/>
    <property type="match status" value="1"/>
</dbReference>
<evidence type="ECO:0000256" key="7">
    <source>
        <dbReference type="ARBA" id="ARBA00023157"/>
    </source>
</evidence>
<comment type="caution">
    <text evidence="11">The sequence shown here is derived from an EMBL/GenBank/DDBJ whole genome shotgun (WGS) entry which is preliminary data.</text>
</comment>
<keyword evidence="3 9" id="KW-0217">Developmental protein</keyword>
<protein>
    <recommendedName>
        <fullName evidence="9">Protein Wnt</fullName>
    </recommendedName>
</protein>
<dbReference type="AlphaFoldDB" id="A0AAW0W8I0"/>
<dbReference type="GO" id="GO:0030182">
    <property type="term" value="P:neuron differentiation"/>
    <property type="evidence" value="ECO:0007669"/>
    <property type="project" value="TreeGrafter"/>
</dbReference>
<dbReference type="Proteomes" id="UP001445076">
    <property type="component" value="Unassembled WGS sequence"/>
</dbReference>
<evidence type="ECO:0000256" key="4">
    <source>
        <dbReference type="ARBA" id="ARBA00022525"/>
    </source>
</evidence>
<dbReference type="GO" id="GO:0007517">
    <property type="term" value="P:muscle organ development"/>
    <property type="evidence" value="ECO:0007669"/>
    <property type="project" value="UniProtKB-ARBA"/>
</dbReference>
<dbReference type="GO" id="GO:0005125">
    <property type="term" value="F:cytokine activity"/>
    <property type="evidence" value="ECO:0007669"/>
    <property type="project" value="TreeGrafter"/>
</dbReference>
<dbReference type="GO" id="GO:0045165">
    <property type="term" value="P:cell fate commitment"/>
    <property type="evidence" value="ECO:0007669"/>
    <property type="project" value="TreeGrafter"/>
</dbReference>
<evidence type="ECO:0000256" key="1">
    <source>
        <dbReference type="ARBA" id="ARBA00004498"/>
    </source>
</evidence>
<comment type="subcellular location">
    <subcellularLocation>
        <location evidence="1 9">Secreted</location>
        <location evidence="1 9">Extracellular space</location>
        <location evidence="1 9">Extracellular matrix</location>
    </subcellularLocation>
</comment>
<dbReference type="EMBL" id="JARKIK010000079">
    <property type="protein sequence ID" value="KAK8726266.1"/>
    <property type="molecule type" value="Genomic_DNA"/>
</dbReference>
<dbReference type="PANTHER" id="PTHR12027">
    <property type="entry name" value="WNT RELATED"/>
    <property type="match status" value="1"/>
</dbReference>
<evidence type="ECO:0000256" key="2">
    <source>
        <dbReference type="ARBA" id="ARBA00005683"/>
    </source>
</evidence>
<evidence type="ECO:0000256" key="5">
    <source>
        <dbReference type="ARBA" id="ARBA00022530"/>
    </source>
</evidence>
<evidence type="ECO:0000256" key="10">
    <source>
        <dbReference type="SAM" id="MobiDB-lite"/>
    </source>
</evidence>
<feature type="non-terminal residue" evidence="11">
    <location>
        <position position="1"/>
    </location>
</feature>
<accession>A0AAW0W8I0</accession>
<dbReference type="GO" id="GO:0000902">
    <property type="term" value="P:cell morphogenesis"/>
    <property type="evidence" value="ECO:0007669"/>
    <property type="project" value="UniProtKB-ARBA"/>
</dbReference>
<dbReference type="InterPro" id="IPR005817">
    <property type="entry name" value="Wnt"/>
</dbReference>
<keyword evidence="4" id="KW-0964">Secreted</keyword>
<gene>
    <name evidence="11" type="ORF">OTU49_010175</name>
</gene>
<comment type="function">
    <text evidence="9">Ligand for members of the frizzled family of seven transmembrane receptors.</text>
</comment>
<dbReference type="FunFam" id="3.30.2460.20:FF:000001">
    <property type="entry name" value="Wnt homolog"/>
    <property type="match status" value="1"/>
</dbReference>
<dbReference type="CDD" id="cd19343">
    <property type="entry name" value="Wnt_Wnt11"/>
    <property type="match status" value="1"/>
</dbReference>
<dbReference type="GO" id="GO:0005109">
    <property type="term" value="F:frizzled binding"/>
    <property type="evidence" value="ECO:0007669"/>
    <property type="project" value="TreeGrafter"/>
</dbReference>
<comment type="similarity">
    <text evidence="2 9">Belongs to the Wnt family.</text>
</comment>
<dbReference type="InterPro" id="IPR043158">
    <property type="entry name" value="Wnt_C"/>
</dbReference>
<proteinExistence type="inferred from homology"/>